<sequence>MLQFYTIRRDIQFSRQTAFKSLENLNKTRLKNYFLLTKEEQEEEMNKIYYKHVYYLLLISSQTISFIPFDSLDDQLFIEDYLDLFEIFIRRIDQRMPKKSDVQCTLGVIGERILTFLWNLTDRIILIPILLRTNLAENTLKWIQQSDSLTEKSRRAFPSILQNIARHDQGAEKLNQFDAIEILKAYQQNDISHEIQISTIERLCSDRNLIEKPREEWKSKIIDFDDDRITINT</sequence>
<dbReference type="OrthoDB" id="10510377at2759"/>
<reference evidence="1" key="1">
    <citation type="submission" date="2021-02" db="EMBL/GenBank/DDBJ databases">
        <authorList>
            <person name="Nowell W R."/>
        </authorList>
    </citation>
    <scope>NUCLEOTIDE SEQUENCE</scope>
</reference>
<dbReference type="Proteomes" id="UP000663852">
    <property type="component" value="Unassembled WGS sequence"/>
</dbReference>
<organism evidence="1 2">
    <name type="scientific">Adineta ricciae</name>
    <name type="common">Rotifer</name>
    <dbReference type="NCBI Taxonomy" id="249248"/>
    <lineage>
        <taxon>Eukaryota</taxon>
        <taxon>Metazoa</taxon>
        <taxon>Spiralia</taxon>
        <taxon>Gnathifera</taxon>
        <taxon>Rotifera</taxon>
        <taxon>Eurotatoria</taxon>
        <taxon>Bdelloidea</taxon>
        <taxon>Adinetida</taxon>
        <taxon>Adinetidae</taxon>
        <taxon>Adineta</taxon>
    </lineage>
</organism>
<dbReference type="AlphaFoldDB" id="A0A815GL44"/>
<name>A0A815GL44_ADIRI</name>
<gene>
    <name evidence="1" type="ORF">EDS130_LOCUS32696</name>
</gene>
<accession>A0A815GL44</accession>
<evidence type="ECO:0000313" key="1">
    <source>
        <dbReference type="EMBL" id="CAF1340297.1"/>
    </source>
</evidence>
<comment type="caution">
    <text evidence="1">The sequence shown here is derived from an EMBL/GenBank/DDBJ whole genome shotgun (WGS) entry which is preliminary data.</text>
</comment>
<proteinExistence type="predicted"/>
<dbReference type="EMBL" id="CAJNOJ010000253">
    <property type="protein sequence ID" value="CAF1340297.1"/>
    <property type="molecule type" value="Genomic_DNA"/>
</dbReference>
<protein>
    <submittedName>
        <fullName evidence="1">Uncharacterized protein</fullName>
    </submittedName>
</protein>
<evidence type="ECO:0000313" key="2">
    <source>
        <dbReference type="Proteomes" id="UP000663852"/>
    </source>
</evidence>